<dbReference type="InterPro" id="IPR032143">
    <property type="entry name" value="BORCS7"/>
</dbReference>
<dbReference type="Pfam" id="PF16088">
    <property type="entry name" value="BORCS7"/>
    <property type="match status" value="1"/>
</dbReference>
<feature type="compositionally biased region" description="Low complexity" evidence="6">
    <location>
        <begin position="28"/>
        <end position="41"/>
    </location>
</feature>
<dbReference type="AlphaFoldDB" id="A0A137NZM7"/>
<dbReference type="OrthoDB" id="2324860at2759"/>
<keyword evidence="8" id="KW-1185">Reference proteome</keyword>
<evidence type="ECO:0000256" key="1">
    <source>
        <dbReference type="ARBA" id="ARBA00004656"/>
    </source>
</evidence>
<sequence>MTNNSRLSFTTPSELMNSALNSFSVLSQASSPKTPTSSSSAVNNTGGHVHQKSDLLWATKLDLKEKGYQCLHDFTLLAKEATYATETSEEVIKVAKQFTQVEPSIKNTHQTLLKIKQSMKGIHQCNESILDSFKTLPVLLDSLQIEELAKLTPNSAPSALNQQTQQQQGISVGSSNNQVYSNFHYSLSQLSQAGNGNNFGGNNPNIRE</sequence>
<dbReference type="EMBL" id="KQ964588">
    <property type="protein sequence ID" value="KXN68217.1"/>
    <property type="molecule type" value="Genomic_DNA"/>
</dbReference>
<evidence type="ECO:0000256" key="6">
    <source>
        <dbReference type="SAM" id="MobiDB-lite"/>
    </source>
</evidence>
<evidence type="ECO:0000256" key="2">
    <source>
        <dbReference type="ARBA" id="ARBA00005433"/>
    </source>
</evidence>
<keyword evidence="4" id="KW-0472">Membrane</keyword>
<gene>
    <name evidence="7" type="ORF">CONCODRAFT_86574</name>
</gene>
<accession>A0A137NZM7</accession>
<keyword evidence="5" id="KW-0458">Lysosome</keyword>
<proteinExistence type="inferred from homology"/>
<organism evidence="7 8">
    <name type="scientific">Conidiobolus coronatus (strain ATCC 28846 / CBS 209.66 / NRRL 28638)</name>
    <name type="common">Delacroixia coronata</name>
    <dbReference type="NCBI Taxonomy" id="796925"/>
    <lineage>
        <taxon>Eukaryota</taxon>
        <taxon>Fungi</taxon>
        <taxon>Fungi incertae sedis</taxon>
        <taxon>Zoopagomycota</taxon>
        <taxon>Entomophthoromycotina</taxon>
        <taxon>Entomophthoromycetes</taxon>
        <taxon>Entomophthorales</taxon>
        <taxon>Ancylistaceae</taxon>
        <taxon>Conidiobolus</taxon>
    </lineage>
</organism>
<evidence type="ECO:0000256" key="4">
    <source>
        <dbReference type="ARBA" id="ARBA00023136"/>
    </source>
</evidence>
<evidence type="ECO:0000313" key="8">
    <source>
        <dbReference type="Proteomes" id="UP000070444"/>
    </source>
</evidence>
<evidence type="ECO:0000313" key="7">
    <source>
        <dbReference type="EMBL" id="KXN68217.1"/>
    </source>
</evidence>
<comment type="subcellular location">
    <subcellularLocation>
        <location evidence="1">Lysosome membrane</location>
    </subcellularLocation>
</comment>
<reference evidence="7 8" key="1">
    <citation type="journal article" date="2015" name="Genome Biol. Evol.">
        <title>Phylogenomic analyses indicate that early fungi evolved digesting cell walls of algal ancestors of land plants.</title>
        <authorList>
            <person name="Chang Y."/>
            <person name="Wang S."/>
            <person name="Sekimoto S."/>
            <person name="Aerts A.L."/>
            <person name="Choi C."/>
            <person name="Clum A."/>
            <person name="LaButti K.M."/>
            <person name="Lindquist E.A."/>
            <person name="Yee Ngan C."/>
            <person name="Ohm R.A."/>
            <person name="Salamov A.A."/>
            <person name="Grigoriev I.V."/>
            <person name="Spatafora J.W."/>
            <person name="Berbee M.L."/>
        </authorList>
    </citation>
    <scope>NUCLEOTIDE SEQUENCE [LARGE SCALE GENOMIC DNA]</scope>
    <source>
        <strain evidence="7 8">NRRL 28638</strain>
    </source>
</reference>
<evidence type="ECO:0000256" key="5">
    <source>
        <dbReference type="ARBA" id="ARBA00023228"/>
    </source>
</evidence>
<protein>
    <recommendedName>
        <fullName evidence="3">BLOC-1-related complex subunit 7</fullName>
    </recommendedName>
</protein>
<feature type="region of interest" description="Disordered" evidence="6">
    <location>
        <begin position="28"/>
        <end position="48"/>
    </location>
</feature>
<dbReference type="Proteomes" id="UP000070444">
    <property type="component" value="Unassembled WGS sequence"/>
</dbReference>
<evidence type="ECO:0000256" key="3">
    <source>
        <dbReference type="ARBA" id="ARBA00022295"/>
    </source>
</evidence>
<name>A0A137NZM7_CONC2</name>
<comment type="similarity">
    <text evidence="2">Belongs to the BORCS7 family.</text>
</comment>